<dbReference type="WBParaSite" id="ACRNAN_scaffold600.g14891.t3">
    <property type="protein sequence ID" value="ACRNAN_scaffold600.g14891.t3"/>
    <property type="gene ID" value="ACRNAN_scaffold600.g14891"/>
</dbReference>
<evidence type="ECO:0000256" key="13">
    <source>
        <dbReference type="ARBA" id="ARBA00023293"/>
    </source>
</evidence>
<dbReference type="PANTHER" id="PTHR11920:SF498">
    <property type="entry name" value="RECEPTOR-TYPE GUANYLATE CYCLASE GCY-8"/>
    <property type="match status" value="1"/>
</dbReference>
<evidence type="ECO:0000256" key="1">
    <source>
        <dbReference type="ARBA" id="ARBA00001436"/>
    </source>
</evidence>
<evidence type="ECO:0000256" key="11">
    <source>
        <dbReference type="ARBA" id="ARBA00023180"/>
    </source>
</evidence>
<comment type="similarity">
    <text evidence="14">Belongs to the adenylyl cyclase class-4/guanylyl cyclase family.</text>
</comment>
<evidence type="ECO:0000313" key="20">
    <source>
        <dbReference type="Proteomes" id="UP000887540"/>
    </source>
</evidence>
<comment type="catalytic activity">
    <reaction evidence="1 15">
        <text>GTP = 3',5'-cyclic GMP + diphosphate</text>
        <dbReference type="Rhea" id="RHEA:13665"/>
        <dbReference type="ChEBI" id="CHEBI:33019"/>
        <dbReference type="ChEBI" id="CHEBI:37565"/>
        <dbReference type="ChEBI" id="CHEBI:57746"/>
        <dbReference type="EC" id="4.6.1.2"/>
    </reaction>
</comment>
<feature type="transmembrane region" description="Helical" evidence="17">
    <location>
        <begin position="437"/>
        <end position="461"/>
    </location>
</feature>
<dbReference type="Pfam" id="PF00211">
    <property type="entry name" value="Guanylate_cyc"/>
    <property type="match status" value="1"/>
</dbReference>
<dbReference type="InterPro" id="IPR008979">
    <property type="entry name" value="Galactose-bd-like_sf"/>
</dbReference>
<keyword evidence="20" id="KW-1185">Reference proteome</keyword>
<evidence type="ECO:0000256" key="10">
    <source>
        <dbReference type="ARBA" id="ARBA00023170"/>
    </source>
</evidence>
<evidence type="ECO:0000256" key="6">
    <source>
        <dbReference type="ARBA" id="ARBA00022842"/>
    </source>
</evidence>
<sequence length="1356" mass="154248">MPKAEAILDICRKELWNEGILSDDFDIDIMSAMGCGEAFEGVAVAADFFYQRNAQVFIGPYCNSELDAVAKMAAYWNVPIIGYMASNNIFADKNIYKTLARVSLRTTNSLALSVASLLNHYGWRRVAIVTNTGGLAFERTSAFEEIFHQKRINVVKKVMFDEFADSKSMISSGYIDDLKNNARIIICMFSSTRELSKEFMSAVHTLGYNTHEYVYILPWLQAESKDLSPWVGADGKIMQDVKDTYANSIIIDDINGFDNTLVTPFKERVEANGITTDQLNMANIYGYIHLYDALKLYALAARTALNETMNPNITVDGRFIWNKMRRLQFSGLISRDASRNLGLISAAGISSGLVTMDDLGERAGVYGAFYVSPNRDEVSKTVEMIPYSLDNCDGVKNKSGCFELKVNDVITGFWPSPDSRLPPEEPACGFRNERCDYTLYIILGILAILFVFAIIAALFLYRILENRALAKTTWRVFRDDMRVISEEEMKSMLSIGSSKTKMSNIGRFNKHHAIIGTNTHASFHMYPQRRPIKFNREDMQTLNSIKQAVHDNLNPFLGMAFNEKEEMLLLWKFCSRGTVQDIIYNDEVALDAQFHAAFVRDITLGLEYLHLSPIGYHGSLSPWSCLIDRNWMVKLTDYGIANPLERWTKQGSIGGETLKGEEDKSGALQATSVLYCSPEMLKTREQNRRRGTQENWLKQNQNRKQLSDIYSFGVVMYEILFRSLPYPEGTDAIELVEYLKDGSKVLKPSIQDKSKIHPDIASLLQDCWSANPELRPSIRRVRLNTEQYLKVKGSLVDQMMRMMEQYANNLEKIVQERTGMLEDANKRADKLLSQLLPAYVANELKMGRAVAPKMFKHASVLFTDIVGFTNMCASSTPLEVVTLLNAIYTGFDAIIARHDSYKVETIGDAYMVVSGIPQENGMRHLMHLADVSLELLLYLASFEVPHAKTQRVKIRIGMHTGAVATGVVGLTAPRYCLFGDTVNVASRMESTGQPEMIQVSEDYKLALDKHYPEFQMTLRGKTDIKGKGECTTYWLDDKKEENQKESFQPSKSKDETNELDQPSIISKIVGTSLRGINKGPPNPTSWNYVNKHFREDLETDMPLDEIVDGGGKILADETKKFAQEMRDAFTIRDFYDRKMYDEIPKADEVHLEFDFKTENSISQWRIGCDSFENQGYSKCELFRTDRNTAMFRGCLSNEIFKDGKVPRAGWATMKSNVNRSFDRHKVFKNWIPFSHLLIKCRGDGRSYKVMLYCPNYVAETWGDSYSFPLHTHGGPYWQYEKIPFSKFFFTVGGRIQDRQTPVFKEHIKAISIGIMDRIEGEFQMEIDYIGVFHDPAHTEKFAYESYVIPMVSAMAL</sequence>
<evidence type="ECO:0000256" key="4">
    <source>
        <dbReference type="ARBA" id="ARBA00022692"/>
    </source>
</evidence>
<keyword evidence="8" id="KW-0342">GTP-binding</keyword>
<dbReference type="Pfam" id="PF07714">
    <property type="entry name" value="PK_Tyr_Ser-Thr"/>
    <property type="match status" value="1"/>
</dbReference>
<evidence type="ECO:0000259" key="18">
    <source>
        <dbReference type="PROSITE" id="PS50011"/>
    </source>
</evidence>
<accession>A0A914E881</accession>
<feature type="domain" description="Guanylate cyclase" evidence="19">
    <location>
        <begin position="859"/>
        <end position="989"/>
    </location>
</feature>
<feature type="domain" description="Protein kinase" evidence="18">
    <location>
        <begin position="489"/>
        <end position="789"/>
    </location>
</feature>
<evidence type="ECO:0000256" key="9">
    <source>
        <dbReference type="ARBA" id="ARBA00023136"/>
    </source>
</evidence>
<dbReference type="SUPFAM" id="SSF55073">
    <property type="entry name" value="Nucleotide cyclase"/>
    <property type="match status" value="1"/>
</dbReference>
<dbReference type="GO" id="GO:0042330">
    <property type="term" value="P:taxis"/>
    <property type="evidence" value="ECO:0007669"/>
    <property type="project" value="UniProtKB-ARBA"/>
</dbReference>
<dbReference type="GO" id="GO:0004016">
    <property type="term" value="F:adenylate cyclase activity"/>
    <property type="evidence" value="ECO:0007669"/>
    <property type="project" value="TreeGrafter"/>
</dbReference>
<dbReference type="InterPro" id="IPR011009">
    <property type="entry name" value="Kinase-like_dom_sf"/>
</dbReference>
<keyword evidence="13 15" id="KW-0141">cGMP biosynthesis</keyword>
<evidence type="ECO:0000256" key="5">
    <source>
        <dbReference type="ARBA" id="ARBA00022741"/>
    </source>
</evidence>
<dbReference type="GO" id="GO:0005524">
    <property type="term" value="F:ATP binding"/>
    <property type="evidence" value="ECO:0007669"/>
    <property type="project" value="InterPro"/>
</dbReference>
<evidence type="ECO:0000256" key="17">
    <source>
        <dbReference type="SAM" id="Phobius"/>
    </source>
</evidence>
<dbReference type="InterPro" id="IPR018297">
    <property type="entry name" value="A/G_cyclase_CS"/>
</dbReference>
<dbReference type="GO" id="GO:0001653">
    <property type="term" value="F:peptide receptor activity"/>
    <property type="evidence" value="ECO:0007669"/>
    <property type="project" value="TreeGrafter"/>
</dbReference>
<comment type="subcellular location">
    <subcellularLocation>
        <location evidence="2">Membrane</location>
        <topology evidence="2">Single-pass type I membrane protein</topology>
    </subcellularLocation>
</comment>
<keyword evidence="9 17" id="KW-0472">Membrane</keyword>
<dbReference type="GO" id="GO:0043005">
    <property type="term" value="C:neuron projection"/>
    <property type="evidence" value="ECO:0007669"/>
    <property type="project" value="UniProtKB-ARBA"/>
</dbReference>
<evidence type="ECO:0000313" key="21">
    <source>
        <dbReference type="WBParaSite" id="ACRNAN_scaffold600.g14891.t3"/>
    </source>
</evidence>
<evidence type="ECO:0000256" key="16">
    <source>
        <dbReference type="SAM" id="MobiDB-lite"/>
    </source>
</evidence>
<feature type="region of interest" description="Disordered" evidence="16">
    <location>
        <begin position="1041"/>
        <end position="1062"/>
    </location>
</feature>
<keyword evidence="11" id="KW-0325">Glycoprotein</keyword>
<dbReference type="InterPro" id="IPR001828">
    <property type="entry name" value="ANF_lig-bd_rcpt"/>
</dbReference>
<evidence type="ECO:0000256" key="14">
    <source>
        <dbReference type="RuleBase" id="RU000405"/>
    </source>
</evidence>
<evidence type="ECO:0000256" key="15">
    <source>
        <dbReference type="RuleBase" id="RU003431"/>
    </source>
</evidence>
<dbReference type="SUPFAM" id="SSF56112">
    <property type="entry name" value="Protein kinase-like (PK-like)"/>
    <property type="match status" value="1"/>
</dbReference>
<reference evidence="21" key="1">
    <citation type="submission" date="2022-11" db="UniProtKB">
        <authorList>
            <consortium name="WormBaseParasite"/>
        </authorList>
    </citation>
    <scope>IDENTIFICATION</scope>
</reference>
<dbReference type="SUPFAM" id="SSF53822">
    <property type="entry name" value="Periplasmic binding protein-like I"/>
    <property type="match status" value="1"/>
</dbReference>
<organism evidence="20 21">
    <name type="scientific">Acrobeloides nanus</name>
    <dbReference type="NCBI Taxonomy" id="290746"/>
    <lineage>
        <taxon>Eukaryota</taxon>
        <taxon>Metazoa</taxon>
        <taxon>Ecdysozoa</taxon>
        <taxon>Nematoda</taxon>
        <taxon>Chromadorea</taxon>
        <taxon>Rhabditida</taxon>
        <taxon>Tylenchina</taxon>
        <taxon>Cephalobomorpha</taxon>
        <taxon>Cephaloboidea</taxon>
        <taxon>Cephalobidae</taxon>
        <taxon>Acrobeloides</taxon>
    </lineage>
</organism>
<keyword evidence="5" id="KW-0547">Nucleotide-binding</keyword>
<dbReference type="GO" id="GO:0009581">
    <property type="term" value="P:detection of external stimulus"/>
    <property type="evidence" value="ECO:0007669"/>
    <property type="project" value="UniProtKB-ARBA"/>
</dbReference>
<dbReference type="Pfam" id="PF01094">
    <property type="entry name" value="ANF_receptor"/>
    <property type="match status" value="1"/>
</dbReference>
<keyword evidence="10" id="KW-0675">Receptor</keyword>
<name>A0A914E881_9BILA</name>
<dbReference type="GO" id="GO:0035556">
    <property type="term" value="P:intracellular signal transduction"/>
    <property type="evidence" value="ECO:0007669"/>
    <property type="project" value="InterPro"/>
</dbReference>
<dbReference type="Gene3D" id="1.10.510.10">
    <property type="entry name" value="Transferase(Phosphotransferase) domain 1"/>
    <property type="match status" value="1"/>
</dbReference>
<evidence type="ECO:0000256" key="12">
    <source>
        <dbReference type="ARBA" id="ARBA00023239"/>
    </source>
</evidence>
<protein>
    <recommendedName>
        <fullName evidence="3 15">Guanylate cyclase</fullName>
        <ecNumber evidence="3 15">4.6.1.2</ecNumber>
    </recommendedName>
</protein>
<dbReference type="Gene3D" id="3.30.70.1230">
    <property type="entry name" value="Nucleotide cyclase"/>
    <property type="match status" value="1"/>
</dbReference>
<dbReference type="Proteomes" id="UP000887540">
    <property type="component" value="Unplaced"/>
</dbReference>
<dbReference type="GO" id="GO:0009582">
    <property type="term" value="P:detection of abiotic stimulus"/>
    <property type="evidence" value="ECO:0007669"/>
    <property type="project" value="UniProtKB-ARBA"/>
</dbReference>
<evidence type="ECO:0000256" key="3">
    <source>
        <dbReference type="ARBA" id="ARBA00012202"/>
    </source>
</evidence>
<dbReference type="InterPro" id="IPR050401">
    <property type="entry name" value="Cyclic_nucleotide_synthase"/>
</dbReference>
<keyword evidence="12 14" id="KW-0456">Lyase</keyword>
<dbReference type="InterPro" id="IPR001245">
    <property type="entry name" value="Ser-Thr/Tyr_kinase_cat_dom"/>
</dbReference>
<dbReference type="InterPro" id="IPR000719">
    <property type="entry name" value="Prot_kinase_dom"/>
</dbReference>
<dbReference type="FunFam" id="3.30.70.1230:FF:000035">
    <property type="entry name" value="Guanylate cyclase"/>
    <property type="match status" value="1"/>
</dbReference>
<dbReference type="SUPFAM" id="SSF49785">
    <property type="entry name" value="Galactose-binding domain-like"/>
    <property type="match status" value="1"/>
</dbReference>
<dbReference type="FunFam" id="1.10.510.10:FF:000941">
    <property type="entry name" value="Guanylate cyclase"/>
    <property type="match status" value="1"/>
</dbReference>
<keyword evidence="6" id="KW-0460">Magnesium</keyword>
<dbReference type="GO" id="GO:0005525">
    <property type="term" value="F:GTP binding"/>
    <property type="evidence" value="ECO:0007669"/>
    <property type="project" value="UniProtKB-KW"/>
</dbReference>
<evidence type="ECO:0000256" key="7">
    <source>
        <dbReference type="ARBA" id="ARBA00022989"/>
    </source>
</evidence>
<dbReference type="GO" id="GO:0004672">
    <property type="term" value="F:protein kinase activity"/>
    <property type="evidence" value="ECO:0007669"/>
    <property type="project" value="InterPro"/>
</dbReference>
<dbReference type="PROSITE" id="PS00452">
    <property type="entry name" value="GUANYLATE_CYCLASE_1"/>
    <property type="match status" value="1"/>
</dbReference>
<dbReference type="Gene3D" id="3.40.50.2300">
    <property type="match status" value="2"/>
</dbReference>
<keyword evidence="7 17" id="KW-1133">Transmembrane helix</keyword>
<dbReference type="EC" id="4.6.1.2" evidence="3 15"/>
<dbReference type="PANTHER" id="PTHR11920">
    <property type="entry name" value="GUANYLYL CYCLASE"/>
    <property type="match status" value="1"/>
</dbReference>
<dbReference type="InterPro" id="IPR013857">
    <property type="entry name" value="NADH-UbQ_OxRdtase-assoc_prot30"/>
</dbReference>
<dbReference type="Pfam" id="PF08547">
    <property type="entry name" value="CIA30"/>
    <property type="match status" value="1"/>
</dbReference>
<dbReference type="GO" id="GO:0007168">
    <property type="term" value="P:receptor guanylyl cyclase signaling pathway"/>
    <property type="evidence" value="ECO:0007669"/>
    <property type="project" value="TreeGrafter"/>
</dbReference>
<dbReference type="SMART" id="SM00044">
    <property type="entry name" value="CYCc"/>
    <property type="match status" value="1"/>
</dbReference>
<dbReference type="GO" id="GO:0005886">
    <property type="term" value="C:plasma membrane"/>
    <property type="evidence" value="ECO:0007669"/>
    <property type="project" value="TreeGrafter"/>
</dbReference>
<proteinExistence type="inferred from homology"/>
<evidence type="ECO:0000256" key="8">
    <source>
        <dbReference type="ARBA" id="ARBA00023134"/>
    </source>
</evidence>
<evidence type="ECO:0000259" key="19">
    <source>
        <dbReference type="PROSITE" id="PS50125"/>
    </source>
</evidence>
<dbReference type="GO" id="GO:0009266">
    <property type="term" value="P:response to temperature stimulus"/>
    <property type="evidence" value="ECO:0007669"/>
    <property type="project" value="UniProtKB-ARBA"/>
</dbReference>
<dbReference type="CDD" id="cd07302">
    <property type="entry name" value="CHD"/>
    <property type="match status" value="1"/>
</dbReference>
<dbReference type="InterPro" id="IPR001054">
    <property type="entry name" value="A/G_cyclase"/>
</dbReference>
<evidence type="ECO:0000256" key="2">
    <source>
        <dbReference type="ARBA" id="ARBA00004479"/>
    </source>
</evidence>
<dbReference type="GO" id="GO:0004383">
    <property type="term" value="F:guanylate cyclase activity"/>
    <property type="evidence" value="ECO:0007669"/>
    <property type="project" value="UniProtKB-EC"/>
</dbReference>
<dbReference type="CDD" id="cd06352">
    <property type="entry name" value="PBP1_NPR_GC-like"/>
    <property type="match status" value="1"/>
</dbReference>
<dbReference type="InterPro" id="IPR029787">
    <property type="entry name" value="Nucleotide_cyclase"/>
</dbReference>
<dbReference type="PROSITE" id="PS50011">
    <property type="entry name" value="PROTEIN_KINASE_DOM"/>
    <property type="match status" value="1"/>
</dbReference>
<dbReference type="PROSITE" id="PS50125">
    <property type="entry name" value="GUANYLATE_CYCLASE_2"/>
    <property type="match status" value="1"/>
</dbReference>
<dbReference type="InterPro" id="IPR028082">
    <property type="entry name" value="Peripla_BP_I"/>
</dbReference>
<keyword evidence="4 17" id="KW-0812">Transmembrane</keyword>